<evidence type="ECO:0000313" key="3">
    <source>
        <dbReference type="Proteomes" id="UP000653644"/>
    </source>
</evidence>
<feature type="compositionally biased region" description="Low complexity" evidence="1">
    <location>
        <begin position="38"/>
        <end position="47"/>
    </location>
</feature>
<keyword evidence="3" id="KW-1185">Reference proteome</keyword>
<reference evidence="3" key="1">
    <citation type="journal article" date="2019" name="Int. J. Syst. Evol. Microbiol.">
        <title>The Global Catalogue of Microorganisms (GCM) 10K type strain sequencing project: providing services to taxonomists for standard genome sequencing and annotation.</title>
        <authorList>
            <consortium name="The Broad Institute Genomics Platform"/>
            <consortium name="The Broad Institute Genome Sequencing Center for Infectious Disease"/>
            <person name="Wu L."/>
            <person name="Ma J."/>
        </authorList>
    </citation>
    <scope>NUCLEOTIDE SEQUENCE [LARGE SCALE GENOMIC DNA]</scope>
    <source>
        <strain evidence="3">JCM 4733</strain>
    </source>
</reference>
<dbReference type="Proteomes" id="UP000653644">
    <property type="component" value="Unassembled WGS sequence"/>
</dbReference>
<evidence type="ECO:0000313" key="2">
    <source>
        <dbReference type="EMBL" id="GHA51678.1"/>
    </source>
</evidence>
<feature type="region of interest" description="Disordered" evidence="1">
    <location>
        <begin position="32"/>
        <end position="67"/>
    </location>
</feature>
<protein>
    <submittedName>
        <fullName evidence="2">Uncharacterized protein</fullName>
    </submittedName>
</protein>
<organism evidence="2 3">
    <name type="scientific">Streptomyces canarius</name>
    <dbReference type="NCBI Taxonomy" id="285453"/>
    <lineage>
        <taxon>Bacteria</taxon>
        <taxon>Bacillati</taxon>
        <taxon>Actinomycetota</taxon>
        <taxon>Actinomycetes</taxon>
        <taxon>Kitasatosporales</taxon>
        <taxon>Streptomycetaceae</taxon>
        <taxon>Streptomyces</taxon>
    </lineage>
</organism>
<sequence length="67" mass="6991">MRSSQHPVCPVGTDLVGRTTVQATFSKESARLGHSVTRSSQARSASACQLGRGATGEADPTVRAYPC</sequence>
<gene>
    <name evidence="2" type="ORF">GCM10010345_65290</name>
</gene>
<name>A0ABQ3D3T6_9ACTN</name>
<evidence type="ECO:0000256" key="1">
    <source>
        <dbReference type="SAM" id="MobiDB-lite"/>
    </source>
</evidence>
<dbReference type="EMBL" id="BMVN01000030">
    <property type="protein sequence ID" value="GHA51678.1"/>
    <property type="molecule type" value="Genomic_DNA"/>
</dbReference>
<comment type="caution">
    <text evidence="2">The sequence shown here is derived from an EMBL/GenBank/DDBJ whole genome shotgun (WGS) entry which is preliminary data.</text>
</comment>
<proteinExistence type="predicted"/>
<accession>A0ABQ3D3T6</accession>